<keyword evidence="2" id="KW-1133">Transmembrane helix</keyword>
<accession>A0A316G740</accession>
<reference evidence="3 4" key="1">
    <citation type="submission" date="2018-05" db="EMBL/GenBank/DDBJ databases">
        <title>Genomic Encyclopedia of Type Strains, Phase IV (KMG-IV): sequencing the most valuable type-strain genomes for metagenomic binning, comparative biology and taxonomic classification.</title>
        <authorList>
            <person name="Goeker M."/>
        </authorList>
    </citation>
    <scope>NUCLEOTIDE SEQUENCE [LARGE SCALE GENOMIC DNA]</scope>
    <source>
        <strain evidence="3 4">DSM 103371</strain>
    </source>
</reference>
<protein>
    <submittedName>
        <fullName evidence="3">Uncharacterized protein</fullName>
    </submittedName>
</protein>
<dbReference type="Proteomes" id="UP000245390">
    <property type="component" value="Unassembled WGS sequence"/>
</dbReference>
<keyword evidence="4" id="KW-1185">Reference proteome</keyword>
<name>A0A316G740_9RHOB</name>
<dbReference type="RefSeq" id="WP_241239757.1">
    <property type="nucleotide sequence ID" value="NZ_CP034588.1"/>
</dbReference>
<dbReference type="EMBL" id="QGGV01000004">
    <property type="protein sequence ID" value="PWK56628.1"/>
    <property type="molecule type" value="Genomic_DNA"/>
</dbReference>
<feature type="transmembrane region" description="Helical" evidence="2">
    <location>
        <begin position="63"/>
        <end position="83"/>
    </location>
</feature>
<proteinExistence type="predicted"/>
<evidence type="ECO:0000256" key="1">
    <source>
        <dbReference type="SAM" id="MobiDB-lite"/>
    </source>
</evidence>
<keyword evidence="2" id="KW-0472">Membrane</keyword>
<evidence type="ECO:0000313" key="3">
    <source>
        <dbReference type="EMBL" id="PWK56628.1"/>
    </source>
</evidence>
<keyword evidence="2" id="KW-0812">Transmembrane</keyword>
<organism evidence="3 4">
    <name type="scientific">Silicimonas algicola</name>
    <dbReference type="NCBI Taxonomy" id="1826607"/>
    <lineage>
        <taxon>Bacteria</taxon>
        <taxon>Pseudomonadati</taxon>
        <taxon>Pseudomonadota</taxon>
        <taxon>Alphaproteobacteria</taxon>
        <taxon>Rhodobacterales</taxon>
        <taxon>Paracoccaceae</taxon>
    </lineage>
</organism>
<sequence>MSGNRPEPPVDLGIYSRMNTGGGLDPADKVAIVVTGLWLALCLLFLFVVGLGTGSSLGPLRFLVLLMVVGLPIALIWIGSIALKSARIIREESERLQASMDAMRQIYISQAQMAATAMGPNVERKIDEIVKGQKRAEDVLASFASARPSGTSTQRPTSTPPAPPARAEEEQPGLALTTPPGAAEISVSTEDIVTAMNFPETAEDREGFAALRRALTDRRVSTLIRASQDVLTLLSQDGIYMDDLVPDRSRPEIWRRFAGGERGPAIAGLGGIRDRSSLALSSSRMRQDTIFRDAAHHFLRAFDKTFTNIAEDLSDQEIAALAETRTARAFMLLGRVSGIFD</sequence>
<dbReference type="AlphaFoldDB" id="A0A316G740"/>
<evidence type="ECO:0000256" key="2">
    <source>
        <dbReference type="SAM" id="Phobius"/>
    </source>
</evidence>
<feature type="transmembrane region" description="Helical" evidence="2">
    <location>
        <begin position="30"/>
        <end position="51"/>
    </location>
</feature>
<comment type="caution">
    <text evidence="3">The sequence shown here is derived from an EMBL/GenBank/DDBJ whole genome shotgun (WGS) entry which is preliminary data.</text>
</comment>
<gene>
    <name evidence="3" type="ORF">C8D95_104301</name>
</gene>
<evidence type="ECO:0000313" key="4">
    <source>
        <dbReference type="Proteomes" id="UP000245390"/>
    </source>
</evidence>
<feature type="region of interest" description="Disordered" evidence="1">
    <location>
        <begin position="144"/>
        <end position="181"/>
    </location>
</feature>
<feature type="compositionally biased region" description="Low complexity" evidence="1">
    <location>
        <begin position="147"/>
        <end position="157"/>
    </location>
</feature>